<sequence>MPACPCPAVLFPSYYRTIEISALATVKASTSTAARSTYKAACSPPTTGSRKTRMRVSRSRAPSGSAC</sequence>
<accession>A0A0F7L4X4</accession>
<protein>
    <submittedName>
        <fullName evidence="2">Uncharacterized protein</fullName>
    </submittedName>
</protein>
<name>A0A0F7L4X4_9VIRU</name>
<organism evidence="2">
    <name type="scientific">uncultured marine virus</name>
    <dbReference type="NCBI Taxonomy" id="186617"/>
    <lineage>
        <taxon>Viruses</taxon>
        <taxon>environmental samples</taxon>
    </lineage>
</organism>
<evidence type="ECO:0000313" key="2">
    <source>
        <dbReference type="EMBL" id="AKH46577.1"/>
    </source>
</evidence>
<reference evidence="2" key="2">
    <citation type="submission" date="2015-03" db="EMBL/GenBank/DDBJ databases">
        <authorList>
            <person name="Chow C.-E.T."/>
            <person name="Winget D.M."/>
            <person name="White R.A.III."/>
            <person name="Hallam S.J."/>
            <person name="Suttle C.A."/>
        </authorList>
    </citation>
    <scope>NUCLEOTIDE SEQUENCE</scope>
    <source>
        <strain evidence="2">Anoxic2_1</strain>
    </source>
</reference>
<proteinExistence type="predicted"/>
<evidence type="ECO:0000256" key="1">
    <source>
        <dbReference type="SAM" id="MobiDB-lite"/>
    </source>
</evidence>
<dbReference type="EMBL" id="KR029585">
    <property type="protein sequence ID" value="AKH46577.1"/>
    <property type="molecule type" value="Genomic_DNA"/>
</dbReference>
<feature type="region of interest" description="Disordered" evidence="1">
    <location>
        <begin position="41"/>
        <end position="67"/>
    </location>
</feature>
<reference evidence="2" key="1">
    <citation type="journal article" date="2015" name="Front. Microbiol.">
        <title>Combining genomic sequencing methods to explore viral diversity and reveal potential virus-host interactions.</title>
        <authorList>
            <person name="Chow C.E."/>
            <person name="Winget D.M."/>
            <person name="White R.A.III."/>
            <person name="Hallam S.J."/>
            <person name="Suttle C.A."/>
        </authorList>
    </citation>
    <scope>NUCLEOTIDE SEQUENCE</scope>
    <source>
        <strain evidence="2">Anoxic2_1</strain>
    </source>
</reference>